<feature type="transmembrane region" description="Helical" evidence="1">
    <location>
        <begin position="6"/>
        <end position="22"/>
    </location>
</feature>
<reference evidence="2 3" key="1">
    <citation type="submission" date="2019-02" db="EMBL/GenBank/DDBJ databases">
        <authorList>
            <consortium name="Pathogen Informatics"/>
        </authorList>
    </citation>
    <scope>NUCLEOTIDE SEQUENCE [LARGE SCALE GENOMIC DNA]</scope>
    <source>
        <strain evidence="2 3">3012STDY6756503</strain>
    </source>
</reference>
<organism evidence="2 3">
    <name type="scientific">Gordonia paraffinivorans</name>
    <dbReference type="NCBI Taxonomy" id="175628"/>
    <lineage>
        <taxon>Bacteria</taxon>
        <taxon>Bacillati</taxon>
        <taxon>Actinomycetota</taxon>
        <taxon>Actinomycetes</taxon>
        <taxon>Mycobacteriales</taxon>
        <taxon>Gordoniaceae</taxon>
        <taxon>Gordonia</taxon>
    </lineage>
</organism>
<proteinExistence type="predicted"/>
<gene>
    <name evidence="2" type="ORF">NCTC8139_01941</name>
</gene>
<dbReference type="Proteomes" id="UP000360750">
    <property type="component" value="Unassembled WGS sequence"/>
</dbReference>
<name>A0ABD7V2R6_9ACTN</name>
<keyword evidence="1" id="KW-0472">Membrane</keyword>
<sequence>MLTSGANIALAAFAGFSIYSLNRRRLFGRRQTFIVALVAAGYAMAATVGVMISALGHWSAASELTSSPELVPFALRWTDYAVDSGGIFLIAIIASAFTVGARLRRDTAGLV</sequence>
<dbReference type="AlphaFoldDB" id="A0ABD7V2R6"/>
<feature type="transmembrane region" description="Helical" evidence="1">
    <location>
        <begin position="34"/>
        <end position="60"/>
    </location>
</feature>
<feature type="transmembrane region" description="Helical" evidence="1">
    <location>
        <begin position="80"/>
        <end position="101"/>
    </location>
</feature>
<evidence type="ECO:0000313" key="2">
    <source>
        <dbReference type="EMBL" id="VFA88396.1"/>
    </source>
</evidence>
<evidence type="ECO:0000256" key="1">
    <source>
        <dbReference type="SAM" id="Phobius"/>
    </source>
</evidence>
<keyword evidence="1" id="KW-0812">Transmembrane</keyword>
<comment type="caution">
    <text evidence="2">The sequence shown here is derived from an EMBL/GenBank/DDBJ whole genome shotgun (WGS) entry which is preliminary data.</text>
</comment>
<accession>A0ABD7V2R6</accession>
<protein>
    <submittedName>
        <fullName evidence="2">Uncharacterized protein</fullName>
    </submittedName>
</protein>
<evidence type="ECO:0000313" key="3">
    <source>
        <dbReference type="Proteomes" id="UP000360750"/>
    </source>
</evidence>
<dbReference type="EMBL" id="CAACYD010000006">
    <property type="protein sequence ID" value="VFA88396.1"/>
    <property type="molecule type" value="Genomic_DNA"/>
</dbReference>
<keyword evidence="1" id="KW-1133">Transmembrane helix</keyword>